<evidence type="ECO:0000313" key="6">
    <source>
        <dbReference type="Proteomes" id="UP000005408"/>
    </source>
</evidence>
<proteinExistence type="inferred from homology"/>
<dbReference type="CDD" id="cd21451">
    <property type="entry name" value="DLC-like_TCTEX1D"/>
    <property type="match status" value="1"/>
</dbReference>
<dbReference type="Pfam" id="PF12937">
    <property type="entry name" value="F-box-like"/>
    <property type="match status" value="1"/>
</dbReference>
<reference evidence="5" key="1">
    <citation type="submission" date="2022-08" db="UniProtKB">
        <authorList>
            <consortium name="EnsemblMetazoa"/>
        </authorList>
    </citation>
    <scope>IDENTIFICATION</scope>
    <source>
        <strain evidence="5">05x7-T-G4-1.051#20</strain>
    </source>
</reference>
<dbReference type="GO" id="GO:0005085">
    <property type="term" value="F:guanyl-nucleotide exchange factor activity"/>
    <property type="evidence" value="ECO:0007669"/>
    <property type="project" value="InterPro"/>
</dbReference>
<organism evidence="5 6">
    <name type="scientific">Magallana gigas</name>
    <name type="common">Pacific oyster</name>
    <name type="synonym">Crassostrea gigas</name>
    <dbReference type="NCBI Taxonomy" id="29159"/>
    <lineage>
        <taxon>Eukaryota</taxon>
        <taxon>Metazoa</taxon>
        <taxon>Spiralia</taxon>
        <taxon>Lophotrochozoa</taxon>
        <taxon>Mollusca</taxon>
        <taxon>Bivalvia</taxon>
        <taxon>Autobranchia</taxon>
        <taxon>Pteriomorphia</taxon>
        <taxon>Ostreida</taxon>
        <taxon>Ostreoidea</taxon>
        <taxon>Ostreidae</taxon>
        <taxon>Magallana</taxon>
    </lineage>
</organism>
<evidence type="ECO:0000259" key="4">
    <source>
        <dbReference type="PROSITE" id="PS50190"/>
    </source>
</evidence>
<comment type="similarity">
    <text evidence="1">Belongs to the dynein light chain Tctex-type family.</text>
</comment>
<protein>
    <recommendedName>
        <fullName evidence="7">F-box only protein 8</fullName>
    </recommendedName>
</protein>
<dbReference type="Gene3D" id="3.30.1140.40">
    <property type="entry name" value="Tctex-1"/>
    <property type="match status" value="1"/>
</dbReference>
<dbReference type="Gene3D" id="1.10.1000.11">
    <property type="entry name" value="Arf Nucleotide-binding Site Opener,domain 2"/>
    <property type="match status" value="1"/>
</dbReference>
<dbReference type="CDD" id="cd22088">
    <property type="entry name" value="F-box_FBXO8"/>
    <property type="match status" value="1"/>
</dbReference>
<evidence type="ECO:0000259" key="3">
    <source>
        <dbReference type="PROSITE" id="PS50181"/>
    </source>
</evidence>
<dbReference type="Gene3D" id="1.20.1280.50">
    <property type="match status" value="1"/>
</dbReference>
<dbReference type="EnsemblMetazoa" id="G24950.4">
    <property type="protein sequence ID" value="G24950.4:cds"/>
    <property type="gene ID" value="G24950"/>
</dbReference>
<dbReference type="SMART" id="SM00222">
    <property type="entry name" value="Sec7"/>
    <property type="match status" value="1"/>
</dbReference>
<dbReference type="PANTHER" id="PTHR10663:SF372">
    <property type="entry name" value="F-BOX ONLY PROTEIN 8"/>
    <property type="match status" value="1"/>
</dbReference>
<evidence type="ECO:0008006" key="7">
    <source>
        <dbReference type="Google" id="ProtNLM"/>
    </source>
</evidence>
<dbReference type="PROSITE" id="PS50181">
    <property type="entry name" value="FBOX"/>
    <property type="match status" value="1"/>
</dbReference>
<accession>A0A8W8KWY3</accession>
<dbReference type="Pfam" id="PF01369">
    <property type="entry name" value="Sec7"/>
    <property type="match status" value="1"/>
</dbReference>
<dbReference type="SUPFAM" id="SSF48425">
    <property type="entry name" value="Sec7 domain"/>
    <property type="match status" value="1"/>
</dbReference>
<sequence length="478" mass="54580">MTTDSRKESIPIVITDDSPDTSGGNSKFPSRKQSMKPAGGMGRRKSIMKLSGTTALAGRRLTKALLDLPEEQSSIANKPKVRMENTYKMAPDEDTTFIPWKVRNAVLDIFKEHLSSVSYDNKTAGKQCCDLAQMIRNRVRNMDFPRYKIICNVIIGQCSEQGLEVASRCLWDDKFDNYTCIEYKNHSLFAIAMVHAHTNWDMGQILRRHLESENGVDNDGAVANRFPDLAKLPPEISMAILSHLDATDLCLAACVWNNLANDEVLWMGLCKASWGYTSIYRYINNPVKLSYRRLYLLLDEASLTFNGNPFEGEEYLFKRGIMDNNALDMAKFLHFTNKIKPDKKREYLDRRRDVLDHLLQLQNFQNQFLPNALRKLFCNISAPNNRGEYLSEMIDKFSDRFCHCNPKLGLDKDTVFVLCFSLIMLSVDLSSPAVKNKMSKREFIKNTRRAARSVDDDLAGDLYDNIYLIGHVATDSLR</sequence>
<dbReference type="InterPro" id="IPR035999">
    <property type="entry name" value="Sec7_dom_sf"/>
</dbReference>
<dbReference type="InterPro" id="IPR001810">
    <property type="entry name" value="F-box_dom"/>
</dbReference>
<dbReference type="Gene3D" id="1.10.220.20">
    <property type="match status" value="1"/>
</dbReference>
<dbReference type="InterPro" id="IPR036047">
    <property type="entry name" value="F-box-like_dom_sf"/>
</dbReference>
<dbReference type="PROSITE" id="PS50190">
    <property type="entry name" value="SEC7"/>
    <property type="match status" value="1"/>
</dbReference>
<name>A0A8W8KWY3_MAGGI</name>
<dbReference type="InterPro" id="IPR038586">
    <property type="entry name" value="Tctex-1-like_sf"/>
</dbReference>
<dbReference type="InterPro" id="IPR000904">
    <property type="entry name" value="Sec7_dom"/>
</dbReference>
<dbReference type="SUPFAM" id="SSF81383">
    <property type="entry name" value="F-box domain"/>
    <property type="match status" value="1"/>
</dbReference>
<dbReference type="InterPro" id="IPR005334">
    <property type="entry name" value="Tctex-1-like"/>
</dbReference>
<feature type="domain" description="F-box" evidence="3">
    <location>
        <begin position="226"/>
        <end position="269"/>
    </location>
</feature>
<dbReference type="PANTHER" id="PTHR10663">
    <property type="entry name" value="GUANYL-NUCLEOTIDE EXCHANGE FACTOR"/>
    <property type="match status" value="1"/>
</dbReference>
<feature type="region of interest" description="Disordered" evidence="2">
    <location>
        <begin position="1"/>
        <end position="43"/>
    </location>
</feature>
<dbReference type="InterPro" id="IPR048003">
    <property type="entry name" value="FBXO8_F-box"/>
</dbReference>
<dbReference type="Pfam" id="PF03645">
    <property type="entry name" value="Tctex-1"/>
    <property type="match status" value="1"/>
</dbReference>
<evidence type="ECO:0000256" key="1">
    <source>
        <dbReference type="ARBA" id="ARBA00005361"/>
    </source>
</evidence>
<dbReference type="AlphaFoldDB" id="A0A8W8KWY3"/>
<dbReference type="GO" id="GO:0032012">
    <property type="term" value="P:regulation of ARF protein signal transduction"/>
    <property type="evidence" value="ECO:0007669"/>
    <property type="project" value="InterPro"/>
</dbReference>
<keyword evidence="6" id="KW-1185">Reference proteome</keyword>
<evidence type="ECO:0000256" key="2">
    <source>
        <dbReference type="SAM" id="MobiDB-lite"/>
    </source>
</evidence>
<dbReference type="Proteomes" id="UP000005408">
    <property type="component" value="Unassembled WGS sequence"/>
</dbReference>
<dbReference type="InterPro" id="IPR023394">
    <property type="entry name" value="Sec7_C_sf"/>
</dbReference>
<feature type="domain" description="SEC7" evidence="4">
    <location>
        <begin position="285"/>
        <end position="467"/>
    </location>
</feature>
<evidence type="ECO:0000313" key="5">
    <source>
        <dbReference type="EnsemblMetazoa" id="G24950.4:cds"/>
    </source>
</evidence>